<evidence type="ECO:0000313" key="1">
    <source>
        <dbReference type="EMBL" id="ASO19920.1"/>
    </source>
</evidence>
<reference evidence="1 2" key="1">
    <citation type="submission" date="2017-07" db="EMBL/GenBank/DDBJ databases">
        <title>Complete genome sequence of Actinoalloteichus hoggarensis DSM 45943, type strain of Actinoalloteichus hoggarensis.</title>
        <authorList>
            <person name="Ruckert C."/>
            <person name="Nouioui I."/>
            <person name="Willmese J."/>
            <person name="van Wezel G."/>
            <person name="Klenk H.-P."/>
            <person name="Kalinowski J."/>
            <person name="Zotchev S.B."/>
        </authorList>
    </citation>
    <scope>NUCLEOTIDE SEQUENCE [LARGE SCALE GENOMIC DNA]</scope>
    <source>
        <strain evidence="1 2">DSM 45943</strain>
    </source>
</reference>
<dbReference type="KEGG" id="ahg:AHOG_11385"/>
<gene>
    <name evidence="1" type="ORF">AHOG_11385</name>
</gene>
<dbReference type="AlphaFoldDB" id="A0A221W279"/>
<name>A0A221W279_9PSEU</name>
<protein>
    <submittedName>
        <fullName evidence="1">Uncharacterized protein</fullName>
    </submittedName>
</protein>
<sequence>MSIEQVRGQLLAVFDRLPHEELAAIGQRLVQARAAAAAEWHGSTSPHAHHDQECLARVGDDLVAAGQRPRQAGELLQQYMIRL</sequence>
<proteinExistence type="predicted"/>
<accession>A0A221W279</accession>
<dbReference type="EMBL" id="CP022521">
    <property type="protein sequence ID" value="ASO19920.1"/>
    <property type="molecule type" value="Genomic_DNA"/>
</dbReference>
<dbReference type="Proteomes" id="UP000204221">
    <property type="component" value="Chromosome"/>
</dbReference>
<evidence type="ECO:0000313" key="2">
    <source>
        <dbReference type="Proteomes" id="UP000204221"/>
    </source>
</evidence>
<dbReference type="RefSeq" id="WP_260403790.1">
    <property type="nucleotide sequence ID" value="NZ_CP022521.1"/>
</dbReference>
<keyword evidence="2" id="KW-1185">Reference proteome</keyword>
<organism evidence="1 2">
    <name type="scientific">Actinoalloteichus hoggarensis</name>
    <dbReference type="NCBI Taxonomy" id="1470176"/>
    <lineage>
        <taxon>Bacteria</taxon>
        <taxon>Bacillati</taxon>
        <taxon>Actinomycetota</taxon>
        <taxon>Actinomycetes</taxon>
        <taxon>Pseudonocardiales</taxon>
        <taxon>Pseudonocardiaceae</taxon>
        <taxon>Actinoalloteichus</taxon>
    </lineage>
</organism>